<sequence>MFNADYGYETTEAEVPVAYSDLSANRHQGKSGHSKLLTMVPPLKLCEGWAGTPVSEQMEAICLPPLRFIGCPRPLSRKPPSRRA</sequence>
<dbReference type="AlphaFoldDB" id="A0AAV7SJ55"/>
<keyword evidence="2" id="KW-1185">Reference proteome</keyword>
<organism evidence="1 2">
    <name type="scientific">Pleurodeles waltl</name>
    <name type="common">Iberian ribbed newt</name>
    <dbReference type="NCBI Taxonomy" id="8319"/>
    <lineage>
        <taxon>Eukaryota</taxon>
        <taxon>Metazoa</taxon>
        <taxon>Chordata</taxon>
        <taxon>Craniata</taxon>
        <taxon>Vertebrata</taxon>
        <taxon>Euteleostomi</taxon>
        <taxon>Amphibia</taxon>
        <taxon>Batrachia</taxon>
        <taxon>Caudata</taxon>
        <taxon>Salamandroidea</taxon>
        <taxon>Salamandridae</taxon>
        <taxon>Pleurodelinae</taxon>
        <taxon>Pleurodeles</taxon>
    </lineage>
</organism>
<dbReference type="Proteomes" id="UP001066276">
    <property type="component" value="Chromosome 4_2"/>
</dbReference>
<comment type="caution">
    <text evidence="1">The sequence shown here is derived from an EMBL/GenBank/DDBJ whole genome shotgun (WGS) entry which is preliminary data.</text>
</comment>
<gene>
    <name evidence="1" type="ORF">NDU88_004498</name>
</gene>
<evidence type="ECO:0000313" key="1">
    <source>
        <dbReference type="EMBL" id="KAJ1164051.1"/>
    </source>
</evidence>
<name>A0AAV7SJ55_PLEWA</name>
<proteinExistence type="predicted"/>
<dbReference type="EMBL" id="JANPWB010000008">
    <property type="protein sequence ID" value="KAJ1164051.1"/>
    <property type="molecule type" value="Genomic_DNA"/>
</dbReference>
<accession>A0AAV7SJ55</accession>
<evidence type="ECO:0000313" key="2">
    <source>
        <dbReference type="Proteomes" id="UP001066276"/>
    </source>
</evidence>
<reference evidence="1" key="1">
    <citation type="journal article" date="2022" name="bioRxiv">
        <title>Sequencing and chromosome-scale assembly of the giantPleurodeles waltlgenome.</title>
        <authorList>
            <person name="Brown T."/>
            <person name="Elewa A."/>
            <person name="Iarovenko S."/>
            <person name="Subramanian E."/>
            <person name="Araus A.J."/>
            <person name="Petzold A."/>
            <person name="Susuki M."/>
            <person name="Suzuki K.-i.T."/>
            <person name="Hayashi T."/>
            <person name="Toyoda A."/>
            <person name="Oliveira C."/>
            <person name="Osipova E."/>
            <person name="Leigh N.D."/>
            <person name="Simon A."/>
            <person name="Yun M.H."/>
        </authorList>
    </citation>
    <scope>NUCLEOTIDE SEQUENCE</scope>
    <source>
        <strain evidence="1">20211129_DDA</strain>
        <tissue evidence="1">Liver</tissue>
    </source>
</reference>
<protein>
    <submittedName>
        <fullName evidence="1">Uncharacterized protein</fullName>
    </submittedName>
</protein>